<evidence type="ECO:0000313" key="3">
    <source>
        <dbReference type="Proteomes" id="UP000326924"/>
    </source>
</evidence>
<sequence length="534" mass="60264">MCSLTHKGVPRGSQDPLFLHVISAQCLSGSAWELVSTSLATSAAQEACSGLAREGSKPGVIGIDEAERKYGCLLFTVIEFTLLMQRYWATASLDPRNWRQCLIFDVRGRKEVIETSELWWPDRIGDKRNPDNEEYVAPAEKDDDKPLPDWFKPPATNDGMYRTLRHIMEEILTPVQTRPVSPEFRLGPHLPRRSPLPFPVCRLLPTPESCPSLLPTPPRDASDEDVIPLTPWNSSPPEVRSTFDPTFRKPVLFRQTRSEQLIMAHRIPPGRNQVPFVLEFQGAVLYRPLGQMANPLRPISHPANSIYLPGDTQHPGYVPQHDANHKILCPLCHHQFRGGQQGLSQLRQHLSQTVPEFRARMRNGPTIQTCLQDLDAYNLLRVLLHCDNGFRHPNNLPTGAVDMPALHSVPRFWWRFFGMHWTDSCRMFAVRIAENAPPYPPRPGSVAQRMAAVENIWLVDARGFFGFELQLGRQVSQSVNLVVVIICYMPAGNAGRPAPRSENFCFSEELADTQRDWRALEGPLGVPVVVTVLQ</sequence>
<gene>
    <name evidence="2" type="ORF">FN846DRAFT_992388</name>
</gene>
<dbReference type="AlphaFoldDB" id="A0A5J5EPP1"/>
<evidence type="ECO:0000313" key="2">
    <source>
        <dbReference type="EMBL" id="KAA8897521.1"/>
    </source>
</evidence>
<proteinExistence type="predicted"/>
<keyword evidence="3" id="KW-1185">Reference proteome</keyword>
<reference evidence="2 3" key="1">
    <citation type="submission" date="2019-09" db="EMBL/GenBank/DDBJ databases">
        <title>Draft genome of the ectomycorrhizal ascomycete Sphaerosporella brunnea.</title>
        <authorList>
            <consortium name="DOE Joint Genome Institute"/>
            <person name="Benucci G.M."/>
            <person name="Marozzi G."/>
            <person name="Antonielli L."/>
            <person name="Sanchez S."/>
            <person name="Marco P."/>
            <person name="Wang X."/>
            <person name="Falini L.B."/>
            <person name="Barry K."/>
            <person name="Haridas S."/>
            <person name="Lipzen A."/>
            <person name="Labutti K."/>
            <person name="Grigoriev I.V."/>
            <person name="Murat C."/>
            <person name="Martin F."/>
            <person name="Albertini E."/>
            <person name="Donnini D."/>
            <person name="Bonito G."/>
        </authorList>
    </citation>
    <scope>NUCLEOTIDE SEQUENCE [LARGE SCALE GENOMIC DNA]</scope>
    <source>
        <strain evidence="2 3">Sb_GMNB300</strain>
    </source>
</reference>
<comment type="caution">
    <text evidence="2">The sequence shown here is derived from an EMBL/GenBank/DDBJ whole genome shotgun (WGS) entry which is preliminary data.</text>
</comment>
<evidence type="ECO:0000256" key="1">
    <source>
        <dbReference type="SAM" id="MobiDB-lite"/>
    </source>
</evidence>
<dbReference type="Proteomes" id="UP000326924">
    <property type="component" value="Unassembled WGS sequence"/>
</dbReference>
<protein>
    <submittedName>
        <fullName evidence="2">Uncharacterized protein</fullName>
    </submittedName>
</protein>
<dbReference type="InParanoid" id="A0A5J5EPP1"/>
<accession>A0A5J5EPP1</accession>
<dbReference type="EMBL" id="VXIS01000197">
    <property type="protein sequence ID" value="KAA8897521.1"/>
    <property type="molecule type" value="Genomic_DNA"/>
</dbReference>
<organism evidence="2 3">
    <name type="scientific">Sphaerosporella brunnea</name>
    <dbReference type="NCBI Taxonomy" id="1250544"/>
    <lineage>
        <taxon>Eukaryota</taxon>
        <taxon>Fungi</taxon>
        <taxon>Dikarya</taxon>
        <taxon>Ascomycota</taxon>
        <taxon>Pezizomycotina</taxon>
        <taxon>Pezizomycetes</taxon>
        <taxon>Pezizales</taxon>
        <taxon>Pyronemataceae</taxon>
        <taxon>Sphaerosporella</taxon>
    </lineage>
</organism>
<feature type="region of interest" description="Disordered" evidence="1">
    <location>
        <begin position="129"/>
        <end position="150"/>
    </location>
</feature>
<name>A0A5J5EPP1_9PEZI</name>